<feature type="transmembrane region" description="Helical" evidence="1">
    <location>
        <begin position="45"/>
        <end position="67"/>
    </location>
</feature>
<reference evidence="3" key="2">
    <citation type="submission" date="2024-04" db="EMBL/GenBank/DDBJ databases">
        <authorList>
            <person name="Chen Y."/>
            <person name="Shah S."/>
            <person name="Dougan E. K."/>
            <person name="Thang M."/>
            <person name="Chan C."/>
        </authorList>
    </citation>
    <scope>NUCLEOTIDE SEQUENCE [LARGE SCALE GENOMIC DNA]</scope>
</reference>
<dbReference type="OrthoDB" id="10441217at2759"/>
<feature type="transmembrane region" description="Helical" evidence="1">
    <location>
        <begin position="79"/>
        <end position="99"/>
    </location>
</feature>
<evidence type="ECO:0000313" key="3">
    <source>
        <dbReference type="EMBL" id="CAL1160855.1"/>
    </source>
</evidence>
<protein>
    <submittedName>
        <fullName evidence="2">Uncharacterized protein</fullName>
    </submittedName>
</protein>
<reference evidence="2" key="1">
    <citation type="submission" date="2022-10" db="EMBL/GenBank/DDBJ databases">
        <authorList>
            <person name="Chen Y."/>
            <person name="Dougan E. K."/>
            <person name="Chan C."/>
            <person name="Rhodes N."/>
            <person name="Thang M."/>
        </authorList>
    </citation>
    <scope>NUCLEOTIDE SEQUENCE</scope>
</reference>
<accession>A0A9P1GBQ9</accession>
<name>A0A9P1GBQ9_9DINO</name>
<evidence type="ECO:0000313" key="4">
    <source>
        <dbReference type="Proteomes" id="UP001152797"/>
    </source>
</evidence>
<dbReference type="EMBL" id="CAMXCT020004057">
    <property type="protein sequence ID" value="CAL1160855.1"/>
    <property type="molecule type" value="Genomic_DNA"/>
</dbReference>
<organism evidence="2">
    <name type="scientific">Cladocopium goreaui</name>
    <dbReference type="NCBI Taxonomy" id="2562237"/>
    <lineage>
        <taxon>Eukaryota</taxon>
        <taxon>Sar</taxon>
        <taxon>Alveolata</taxon>
        <taxon>Dinophyceae</taxon>
        <taxon>Suessiales</taxon>
        <taxon>Symbiodiniaceae</taxon>
        <taxon>Cladocopium</taxon>
    </lineage>
</organism>
<sequence length="122" mass="13555">VSFLGRLPSRNGLITNPSYNILPAAMLDHIRLYRRVQLNWQAYDAYARVSLFCGANSLLYSCLYWALGSFLTGQHAGVAAVAVALVFATIQVMLAKLDLRLRSWHLRRIACLLGCTPVTTTL</sequence>
<gene>
    <name evidence="2" type="ORF">C1SCF055_LOCUS33033</name>
</gene>
<dbReference type="AlphaFoldDB" id="A0A9P1GBQ9"/>
<evidence type="ECO:0000313" key="2">
    <source>
        <dbReference type="EMBL" id="CAI4007480.1"/>
    </source>
</evidence>
<dbReference type="EMBL" id="CAMXCT030004057">
    <property type="protein sequence ID" value="CAL4794792.1"/>
    <property type="molecule type" value="Genomic_DNA"/>
</dbReference>
<dbReference type="Proteomes" id="UP001152797">
    <property type="component" value="Unassembled WGS sequence"/>
</dbReference>
<keyword evidence="4" id="KW-1185">Reference proteome</keyword>
<feature type="non-terminal residue" evidence="2">
    <location>
        <position position="122"/>
    </location>
</feature>
<comment type="caution">
    <text evidence="2">The sequence shown here is derived from an EMBL/GenBank/DDBJ whole genome shotgun (WGS) entry which is preliminary data.</text>
</comment>
<dbReference type="EMBL" id="CAMXCT010004057">
    <property type="protein sequence ID" value="CAI4007480.1"/>
    <property type="molecule type" value="Genomic_DNA"/>
</dbReference>
<keyword evidence="1" id="KW-0812">Transmembrane</keyword>
<keyword evidence="1" id="KW-1133">Transmembrane helix</keyword>
<feature type="non-terminal residue" evidence="2">
    <location>
        <position position="1"/>
    </location>
</feature>
<evidence type="ECO:0000256" key="1">
    <source>
        <dbReference type="SAM" id="Phobius"/>
    </source>
</evidence>
<proteinExistence type="predicted"/>
<keyword evidence="1" id="KW-0472">Membrane</keyword>